<organism evidence="1 2">
    <name type="scientific">Plantactinospora mayteni</name>
    <dbReference type="NCBI Taxonomy" id="566021"/>
    <lineage>
        <taxon>Bacteria</taxon>
        <taxon>Bacillati</taxon>
        <taxon>Actinomycetota</taxon>
        <taxon>Actinomycetes</taxon>
        <taxon>Micromonosporales</taxon>
        <taxon>Micromonosporaceae</taxon>
        <taxon>Plantactinospora</taxon>
    </lineage>
</organism>
<evidence type="ECO:0000313" key="1">
    <source>
        <dbReference type="EMBL" id="GIG93990.1"/>
    </source>
</evidence>
<name>A0ABQ4EGY9_9ACTN</name>
<dbReference type="EMBL" id="BONX01000003">
    <property type="protein sequence ID" value="GIG93990.1"/>
    <property type="molecule type" value="Genomic_DNA"/>
</dbReference>
<keyword evidence="2" id="KW-1185">Reference proteome</keyword>
<evidence type="ECO:0008006" key="3">
    <source>
        <dbReference type="Google" id="ProtNLM"/>
    </source>
</evidence>
<dbReference type="InterPro" id="IPR009351">
    <property type="entry name" value="AlkZ-like"/>
</dbReference>
<dbReference type="RefSeq" id="WP_203855655.1">
    <property type="nucleotide sequence ID" value="NZ_BAAAZQ010000002.1"/>
</dbReference>
<dbReference type="PANTHER" id="PTHR38479">
    <property type="entry name" value="LMO0824 PROTEIN"/>
    <property type="match status" value="1"/>
</dbReference>
<accession>A0ABQ4EGY9</accession>
<proteinExistence type="predicted"/>
<protein>
    <recommendedName>
        <fullName evidence="3">Winged helix DNA-binding domain-containing protein</fullName>
    </recommendedName>
</protein>
<dbReference type="Proteomes" id="UP000621500">
    <property type="component" value="Unassembled WGS sequence"/>
</dbReference>
<evidence type="ECO:0000313" key="2">
    <source>
        <dbReference type="Proteomes" id="UP000621500"/>
    </source>
</evidence>
<gene>
    <name evidence="1" type="ORF">Pma05_05630</name>
</gene>
<comment type="caution">
    <text evidence="1">The sequence shown here is derived from an EMBL/GenBank/DDBJ whole genome shotgun (WGS) entry which is preliminary data.</text>
</comment>
<sequence>MTGAEPAAAVTWEQVLAFRLGRHLLAGEPGDAGHTVTGVASRLCGLHAQIASCAELAVTVRSDKLGPGDVAAAVTDRALVKTWAMRGTLHLLPAAEMPLWTAAGRLRRGHLTPSWLRYQGVTRDELDAIQAAIPEVLSGAELTREELAVAVSDRIGRPEMAERLRSGWGDLFKPSAYRGDLCFGSGRGRNVTFVNPRDWVDADWDSIAPDAALAEVVRRFVAAYGPVAREDFARWWGCQPAEAGRAMAALGDELTPVDVAGHRGFVRAADLAELTTAALPCGPHARLLPGFDPYVVAACPRNHEALLPPERKEEIYRPQGWISAVLLDRGRICGVWRHEQSRAAVTLSLQGFGTVAARTRKAFGARAESLARALGGTARIVWADA</sequence>
<reference evidence="1 2" key="1">
    <citation type="submission" date="2021-01" db="EMBL/GenBank/DDBJ databases">
        <title>Whole genome shotgun sequence of Plantactinospora mayteni NBRC 109088.</title>
        <authorList>
            <person name="Komaki H."/>
            <person name="Tamura T."/>
        </authorList>
    </citation>
    <scope>NUCLEOTIDE SEQUENCE [LARGE SCALE GENOMIC DNA]</scope>
    <source>
        <strain evidence="1 2">NBRC 109088</strain>
    </source>
</reference>
<dbReference type="PANTHER" id="PTHR38479:SF2">
    <property type="entry name" value="WINGED HELIX DNA-BINDING DOMAIN-CONTAINING PROTEIN"/>
    <property type="match status" value="1"/>
</dbReference>
<dbReference type="Pfam" id="PF06224">
    <property type="entry name" value="AlkZ-like"/>
    <property type="match status" value="1"/>
</dbReference>